<sequence>MFHYTPAKLLKSLEQMLRLLLFFGFLIEKQSKRPFWAIVEAVLVNVVM</sequence>
<reference evidence="1" key="1">
    <citation type="journal article" date="2015" name="Antimicrob. Agents Chemother.">
        <title>Complete nucleotide sequence of a conjugative plasmid carrying bla(PER-1).</title>
        <authorList>
            <person name="Li R."/>
            <person name="Wong M.H."/>
            <person name="Zhou Y."/>
            <person name="Chan E.W."/>
            <person name="Chen S."/>
        </authorList>
    </citation>
    <scope>NUCLEOTIDE SEQUENCE</scope>
    <source>
        <strain evidence="1">V36</strain>
        <plasmid evidence="1">pVPH1</plasmid>
    </source>
</reference>
<dbReference type="AlphaFoldDB" id="A0A0C5H1M8"/>
<accession>A0A0C5H1M8</accession>
<evidence type="ECO:0000313" key="1">
    <source>
        <dbReference type="EMBL" id="AJP18385.1"/>
    </source>
</evidence>
<name>A0A0C5H1M8_VIBPH</name>
<gene>
    <name evidence="1" type="ORF">pVPH1_0212</name>
</gene>
<geneLocation type="plasmid" evidence="1">
    <name>pVPH1</name>
</geneLocation>
<protein>
    <submittedName>
        <fullName evidence="1">Uncharacterized protein</fullName>
    </submittedName>
</protein>
<organism evidence="1">
    <name type="scientific">Vibrio parahaemolyticus</name>
    <dbReference type="NCBI Taxonomy" id="670"/>
    <lineage>
        <taxon>Bacteria</taxon>
        <taxon>Pseudomonadati</taxon>
        <taxon>Pseudomonadota</taxon>
        <taxon>Gammaproteobacteria</taxon>
        <taxon>Vibrionales</taxon>
        <taxon>Vibrionaceae</taxon>
        <taxon>Vibrio</taxon>
    </lineage>
</organism>
<keyword evidence="1" id="KW-0614">Plasmid</keyword>
<proteinExistence type="predicted"/>
<dbReference type="EMBL" id="KP688397">
    <property type="protein sequence ID" value="AJP18385.1"/>
    <property type="molecule type" value="Genomic_DNA"/>
</dbReference>